<keyword evidence="1" id="KW-0812">Transmembrane</keyword>
<dbReference type="AlphaFoldDB" id="X6NQR9"/>
<feature type="signal peptide" evidence="2">
    <location>
        <begin position="1"/>
        <end position="28"/>
    </location>
</feature>
<evidence type="ECO:0000256" key="1">
    <source>
        <dbReference type="SAM" id="Phobius"/>
    </source>
</evidence>
<protein>
    <submittedName>
        <fullName evidence="3">Uncharacterized protein</fullName>
    </submittedName>
</protein>
<evidence type="ECO:0000313" key="4">
    <source>
        <dbReference type="Proteomes" id="UP000023152"/>
    </source>
</evidence>
<feature type="transmembrane region" description="Helical" evidence="1">
    <location>
        <begin position="406"/>
        <end position="426"/>
    </location>
</feature>
<comment type="caution">
    <text evidence="3">The sequence shown here is derived from an EMBL/GenBank/DDBJ whole genome shotgun (WGS) entry which is preliminary data.</text>
</comment>
<sequence length="536" mass="63038">MRFACTIQMKQIIASFLALFGLVNRSNAYESPFSRPSRVDNRARKIALLRECPKCERRLLNGTCMGYRGYCCICRKFIPRGDFHYCNNTTCERFNRSYCAYCAEHLRVFSAKQQQQREPGAPSTTSVILWSLPTDDYIGYVVRLTGPNVLAILGMVMEVAVMLALLLSIFFVQHRFNLSSTVHAPTDQVFHWLTKLSRVENKQSSYNFIYIYIYIYIICVYIALFANMGSEEKGYDAISTLFVILAFFWLIVVSLPLVCEELFGWISKKGTFVRSSMWIKFSWFYTRVFYLYFIVQWIQMYAKKILYFFLSICVHNVCIHTYVYIYIYIYMFQCVYVWNESENNYTGYVLRYGKGSNECLKSSWHGTWSYYFMAYFWLTSCIIMVYHDADSRCLRADQLDIRYPLAFYVLLQILQSLFVVVAMLYVIVDPEKALLWCLILSIAMCLWHIIYPLFARKMTAMSAPNPNYVYQCTSIPHIVVARVALYTVLVYVAAVLFEYSKNPHLLKTQQLSYFCIRSNECLEKKKKKKRKKKNII</sequence>
<keyword evidence="1" id="KW-1133">Transmembrane helix</keyword>
<feature type="transmembrane region" description="Helical" evidence="1">
    <location>
        <begin position="474"/>
        <end position="497"/>
    </location>
</feature>
<keyword evidence="2" id="KW-0732">Signal</keyword>
<organism evidence="3 4">
    <name type="scientific">Reticulomyxa filosa</name>
    <dbReference type="NCBI Taxonomy" id="46433"/>
    <lineage>
        <taxon>Eukaryota</taxon>
        <taxon>Sar</taxon>
        <taxon>Rhizaria</taxon>
        <taxon>Retaria</taxon>
        <taxon>Foraminifera</taxon>
        <taxon>Monothalamids</taxon>
        <taxon>Reticulomyxidae</taxon>
        <taxon>Reticulomyxa</taxon>
    </lineage>
</organism>
<feature type="transmembrane region" description="Helical" evidence="1">
    <location>
        <begin position="368"/>
        <end position="386"/>
    </location>
</feature>
<proteinExistence type="predicted"/>
<evidence type="ECO:0000256" key="2">
    <source>
        <dbReference type="SAM" id="SignalP"/>
    </source>
</evidence>
<feature type="transmembrane region" description="Helical" evidence="1">
    <location>
        <begin position="305"/>
        <end position="329"/>
    </location>
</feature>
<name>X6NQR9_RETFI</name>
<feature type="transmembrane region" description="Helical" evidence="1">
    <location>
        <begin position="278"/>
        <end position="299"/>
    </location>
</feature>
<feature type="transmembrane region" description="Helical" evidence="1">
    <location>
        <begin position="208"/>
        <end position="226"/>
    </location>
</feature>
<accession>X6NQR9</accession>
<feature type="chain" id="PRO_5004975743" evidence="2">
    <location>
        <begin position="29"/>
        <end position="536"/>
    </location>
</feature>
<dbReference type="EMBL" id="ASPP01006769">
    <property type="protein sequence ID" value="ETO28263.1"/>
    <property type="molecule type" value="Genomic_DNA"/>
</dbReference>
<gene>
    <name evidence="3" type="ORF">RFI_08869</name>
</gene>
<evidence type="ECO:0000313" key="3">
    <source>
        <dbReference type="EMBL" id="ETO28263.1"/>
    </source>
</evidence>
<keyword evidence="1" id="KW-0472">Membrane</keyword>
<keyword evidence="4" id="KW-1185">Reference proteome</keyword>
<dbReference type="Proteomes" id="UP000023152">
    <property type="component" value="Unassembled WGS sequence"/>
</dbReference>
<feature type="transmembrane region" description="Helical" evidence="1">
    <location>
        <begin position="149"/>
        <end position="172"/>
    </location>
</feature>
<reference evidence="3 4" key="1">
    <citation type="journal article" date="2013" name="Curr. Biol.">
        <title>The Genome of the Foraminiferan Reticulomyxa filosa.</title>
        <authorList>
            <person name="Glockner G."/>
            <person name="Hulsmann N."/>
            <person name="Schleicher M."/>
            <person name="Noegel A.A."/>
            <person name="Eichinger L."/>
            <person name="Gallinger C."/>
            <person name="Pawlowski J."/>
            <person name="Sierra R."/>
            <person name="Euteneuer U."/>
            <person name="Pillet L."/>
            <person name="Moustafa A."/>
            <person name="Platzer M."/>
            <person name="Groth M."/>
            <person name="Szafranski K."/>
            <person name="Schliwa M."/>
        </authorList>
    </citation>
    <scope>NUCLEOTIDE SEQUENCE [LARGE SCALE GENOMIC DNA]</scope>
</reference>
<feature type="transmembrane region" description="Helical" evidence="1">
    <location>
        <begin position="433"/>
        <end position="454"/>
    </location>
</feature>
<feature type="transmembrane region" description="Helical" evidence="1">
    <location>
        <begin position="238"/>
        <end position="258"/>
    </location>
</feature>